<protein>
    <submittedName>
        <fullName evidence="1">Uncharacterized protein</fullName>
    </submittedName>
</protein>
<evidence type="ECO:0000313" key="1">
    <source>
        <dbReference type="EMBL" id="RDX41882.1"/>
    </source>
</evidence>
<name>A0A371CNQ0_9APHY</name>
<accession>A0A371CNQ0</accession>
<dbReference type="EMBL" id="KZ857499">
    <property type="protein sequence ID" value="RDX41882.1"/>
    <property type="molecule type" value="Genomic_DNA"/>
</dbReference>
<keyword evidence="2" id="KW-1185">Reference proteome</keyword>
<dbReference type="AlphaFoldDB" id="A0A371CNQ0"/>
<dbReference type="OrthoDB" id="2729416at2759"/>
<evidence type="ECO:0000313" key="2">
    <source>
        <dbReference type="Proteomes" id="UP000256964"/>
    </source>
</evidence>
<reference evidence="1 2" key="1">
    <citation type="journal article" date="2018" name="Biotechnol. Biofuels">
        <title>Integrative visual omics of the white-rot fungus Polyporus brumalis exposes the biotechnological potential of its oxidative enzymes for delignifying raw plant biomass.</title>
        <authorList>
            <person name="Miyauchi S."/>
            <person name="Rancon A."/>
            <person name="Drula E."/>
            <person name="Hage H."/>
            <person name="Chaduli D."/>
            <person name="Favel A."/>
            <person name="Grisel S."/>
            <person name="Henrissat B."/>
            <person name="Herpoel-Gimbert I."/>
            <person name="Ruiz-Duenas F.J."/>
            <person name="Chevret D."/>
            <person name="Hainaut M."/>
            <person name="Lin J."/>
            <person name="Wang M."/>
            <person name="Pangilinan J."/>
            <person name="Lipzen A."/>
            <person name="Lesage-Meessen L."/>
            <person name="Navarro D."/>
            <person name="Riley R."/>
            <person name="Grigoriev I.V."/>
            <person name="Zhou S."/>
            <person name="Raouche S."/>
            <person name="Rosso M.N."/>
        </authorList>
    </citation>
    <scope>NUCLEOTIDE SEQUENCE [LARGE SCALE GENOMIC DNA]</scope>
    <source>
        <strain evidence="1 2">BRFM 1820</strain>
    </source>
</reference>
<sequence>MESRNPALWENGQYLEEWDPANGNKFSDAARKAQAAKLQRLMRNRPPRDILPRSELPNRRVDKPPLYYYGFPFTKQYAIDYAKRHRLKVQLDEDEREAFGGKEVFRFGDVDDNLMSDPEFRHFVIVASRFFMIEDLSKRCGFPLKRGRPFSLEWDGIIALWSNFDVKERYAMCCNYDKVVEALTAAMNEGDGPESKLQWWYDWDNDVGVLTSVD</sequence>
<dbReference type="Proteomes" id="UP000256964">
    <property type="component" value="Unassembled WGS sequence"/>
</dbReference>
<organism evidence="1 2">
    <name type="scientific">Lentinus brumalis</name>
    <dbReference type="NCBI Taxonomy" id="2498619"/>
    <lineage>
        <taxon>Eukaryota</taxon>
        <taxon>Fungi</taxon>
        <taxon>Dikarya</taxon>
        <taxon>Basidiomycota</taxon>
        <taxon>Agaricomycotina</taxon>
        <taxon>Agaricomycetes</taxon>
        <taxon>Polyporales</taxon>
        <taxon>Polyporaceae</taxon>
        <taxon>Lentinus</taxon>
    </lineage>
</organism>
<proteinExistence type="predicted"/>
<gene>
    <name evidence="1" type="ORF">OH76DRAFT_1459008</name>
</gene>